<gene>
    <name evidence="1" type="ORF">ETAA8_01510</name>
</gene>
<dbReference type="AlphaFoldDB" id="A0A517Y4I8"/>
<dbReference type="KEGG" id="aagg:ETAA8_01510"/>
<keyword evidence="2" id="KW-1185">Reference proteome</keyword>
<proteinExistence type="predicted"/>
<sequence length="74" mass="8096">MFKPTSKTNAAPQKAADRAAIAVQVTEVEYDTTNPAWVTFDQQMSAQLFDMEVRHAGLATPLSLAKKLADKSSR</sequence>
<dbReference type="Proteomes" id="UP000315017">
    <property type="component" value="Chromosome"/>
</dbReference>
<name>A0A517Y4I8_9BACT</name>
<dbReference type="RefSeq" id="WP_145083424.1">
    <property type="nucleotide sequence ID" value="NZ_CP036274.1"/>
</dbReference>
<dbReference type="EMBL" id="CP036274">
    <property type="protein sequence ID" value="QDU25090.1"/>
    <property type="molecule type" value="Genomic_DNA"/>
</dbReference>
<accession>A0A517Y4I8</accession>
<evidence type="ECO:0000313" key="2">
    <source>
        <dbReference type="Proteomes" id="UP000315017"/>
    </source>
</evidence>
<evidence type="ECO:0000313" key="1">
    <source>
        <dbReference type="EMBL" id="QDU25090.1"/>
    </source>
</evidence>
<protein>
    <submittedName>
        <fullName evidence="1">Uncharacterized protein</fullName>
    </submittedName>
</protein>
<reference evidence="1 2" key="1">
    <citation type="submission" date="2019-02" db="EMBL/GenBank/DDBJ databases">
        <title>Deep-cultivation of Planctomycetes and their phenomic and genomic characterization uncovers novel biology.</title>
        <authorList>
            <person name="Wiegand S."/>
            <person name="Jogler M."/>
            <person name="Boedeker C."/>
            <person name="Pinto D."/>
            <person name="Vollmers J."/>
            <person name="Rivas-Marin E."/>
            <person name="Kohn T."/>
            <person name="Peeters S.H."/>
            <person name="Heuer A."/>
            <person name="Rast P."/>
            <person name="Oberbeckmann S."/>
            <person name="Bunk B."/>
            <person name="Jeske O."/>
            <person name="Meyerdierks A."/>
            <person name="Storesund J.E."/>
            <person name="Kallscheuer N."/>
            <person name="Luecker S."/>
            <person name="Lage O.M."/>
            <person name="Pohl T."/>
            <person name="Merkel B.J."/>
            <person name="Hornburger P."/>
            <person name="Mueller R.-W."/>
            <person name="Bruemmer F."/>
            <person name="Labrenz M."/>
            <person name="Spormann A.M."/>
            <person name="Op den Camp H."/>
            <person name="Overmann J."/>
            <person name="Amann R."/>
            <person name="Jetten M.S.M."/>
            <person name="Mascher T."/>
            <person name="Medema M.H."/>
            <person name="Devos D.P."/>
            <person name="Kaster A.-K."/>
            <person name="Ovreas L."/>
            <person name="Rohde M."/>
            <person name="Galperin M.Y."/>
            <person name="Jogler C."/>
        </authorList>
    </citation>
    <scope>NUCLEOTIDE SEQUENCE [LARGE SCALE GENOMIC DNA]</scope>
    <source>
        <strain evidence="1 2">ETA_A8</strain>
    </source>
</reference>
<organism evidence="1 2">
    <name type="scientific">Anatilimnocola aggregata</name>
    <dbReference type="NCBI Taxonomy" id="2528021"/>
    <lineage>
        <taxon>Bacteria</taxon>
        <taxon>Pseudomonadati</taxon>
        <taxon>Planctomycetota</taxon>
        <taxon>Planctomycetia</taxon>
        <taxon>Pirellulales</taxon>
        <taxon>Pirellulaceae</taxon>
        <taxon>Anatilimnocola</taxon>
    </lineage>
</organism>